<dbReference type="Pfam" id="PF00196">
    <property type="entry name" value="GerE"/>
    <property type="match status" value="1"/>
</dbReference>
<dbReference type="STRING" id="589385.SAMN05421504_104425"/>
<dbReference type="InterPro" id="IPR036388">
    <property type="entry name" value="WH-like_DNA-bd_sf"/>
</dbReference>
<dbReference type="GO" id="GO:0003677">
    <property type="term" value="F:DNA binding"/>
    <property type="evidence" value="ECO:0007669"/>
    <property type="project" value="InterPro"/>
</dbReference>
<dbReference type="InterPro" id="IPR016032">
    <property type="entry name" value="Sig_transdc_resp-reg_C-effctor"/>
</dbReference>
<dbReference type="SMART" id="SM00421">
    <property type="entry name" value="HTH_LUXR"/>
    <property type="match status" value="1"/>
</dbReference>
<dbReference type="EMBL" id="FNON01000004">
    <property type="protein sequence ID" value="SDY07609.1"/>
    <property type="molecule type" value="Genomic_DNA"/>
</dbReference>
<dbReference type="GO" id="GO:0006355">
    <property type="term" value="P:regulation of DNA-templated transcription"/>
    <property type="evidence" value="ECO:0007669"/>
    <property type="project" value="InterPro"/>
</dbReference>
<dbReference type="PRINTS" id="PR00038">
    <property type="entry name" value="HTHLUXR"/>
</dbReference>
<dbReference type="SUPFAM" id="SSF46894">
    <property type="entry name" value="C-terminal effector domain of the bipartite response regulators"/>
    <property type="match status" value="1"/>
</dbReference>
<name>A0A1H3GZ08_9PSEU</name>
<evidence type="ECO:0000259" key="1">
    <source>
        <dbReference type="PROSITE" id="PS50043"/>
    </source>
</evidence>
<accession>A0A1H3GZ08</accession>
<proteinExistence type="predicted"/>
<dbReference type="InterPro" id="IPR027417">
    <property type="entry name" value="P-loop_NTPase"/>
</dbReference>
<feature type="domain" description="HTH luxR-type" evidence="1">
    <location>
        <begin position="644"/>
        <end position="709"/>
    </location>
</feature>
<protein>
    <submittedName>
        <fullName evidence="2">Regulatory protein, luxR family</fullName>
    </submittedName>
</protein>
<organism evidence="2 3">
    <name type="scientific">Amycolatopsis xylanica</name>
    <dbReference type="NCBI Taxonomy" id="589385"/>
    <lineage>
        <taxon>Bacteria</taxon>
        <taxon>Bacillati</taxon>
        <taxon>Actinomycetota</taxon>
        <taxon>Actinomycetes</taxon>
        <taxon>Pseudonocardiales</taxon>
        <taxon>Pseudonocardiaceae</taxon>
        <taxon>Amycolatopsis</taxon>
    </lineage>
</organism>
<dbReference type="AlphaFoldDB" id="A0A1H3GZ08"/>
<evidence type="ECO:0000313" key="2">
    <source>
        <dbReference type="EMBL" id="SDY07609.1"/>
    </source>
</evidence>
<evidence type="ECO:0000313" key="3">
    <source>
        <dbReference type="Proteomes" id="UP000199515"/>
    </source>
</evidence>
<dbReference type="PROSITE" id="PS50043">
    <property type="entry name" value="HTH_LUXR_2"/>
    <property type="match status" value="1"/>
</dbReference>
<sequence length="715" mass="76977">MARQRTEPTGRQDELAALRWDGSTPALKVVRGDAGSGKTAVLGQVRRELAEQGFVVIEMDGSAERPDWDAFGAHLLLDAIRGRFEELGAGLVTALDAVGKLCTADGYSSPWRRFCLLNAFSALFTTIRATAPIAVLADDAHLLGQPVAALTTAQRAGHFVVAACPDGPSELSERADEVIELRPLPDPAVDTLLRQLAGIPVDPVLPRVLQDALGCLYGNPGTLVSTMADLREQGRLATVQGRLCLRDPGEPVRLPASHPLMVELDRCGDAGRELVALASSAVGCRVDDIPMLAAATGRAPLAYGRAADQLVLAGVLDSESTGRLRNRCRALTVEPGDLHRLVAESLLAQGRHGPVTAGHIAAAGRSMAPRPELLEVLQDKQSKPFAAVSHAYAAWWHSRDRDLRAELIRLLVRAGDYTRLAQVVEESIDQADEELAIAAALVAIHSGQRMSAAFEGTPQFALCRRWFAGEEIRLDEVVACFAPGTVLSDRDLEAFCASRELGTVFSALLGPDYRVPDSGPLAAYHRVCREYAGTDWSSALSAARELELDPRADAAAKRYSRMLAAEMADWRGEDRQAESWRVPGDYPALRELPTRLNEVLACLPDGDVAALTEAYETARAIGASRLIAEVKRALARFGAAPAATRARTDELSELQHRIIELIRQGRTNRQIAVAVLVSEKTVEKHLTRLFAKAGCRTRHGLATSGLGGRLEPVSA</sequence>
<dbReference type="InterPro" id="IPR000792">
    <property type="entry name" value="Tscrpt_reg_LuxR_C"/>
</dbReference>
<dbReference type="Proteomes" id="UP000199515">
    <property type="component" value="Unassembled WGS sequence"/>
</dbReference>
<dbReference type="Gene3D" id="1.10.10.10">
    <property type="entry name" value="Winged helix-like DNA-binding domain superfamily/Winged helix DNA-binding domain"/>
    <property type="match status" value="1"/>
</dbReference>
<keyword evidence="3" id="KW-1185">Reference proteome</keyword>
<reference evidence="2 3" key="1">
    <citation type="submission" date="2016-10" db="EMBL/GenBank/DDBJ databases">
        <authorList>
            <person name="de Groot N.N."/>
        </authorList>
    </citation>
    <scope>NUCLEOTIDE SEQUENCE [LARGE SCALE GENOMIC DNA]</scope>
    <source>
        <strain evidence="2 3">CPCC 202699</strain>
    </source>
</reference>
<dbReference type="PROSITE" id="PS00622">
    <property type="entry name" value="HTH_LUXR_1"/>
    <property type="match status" value="1"/>
</dbReference>
<dbReference type="CDD" id="cd06170">
    <property type="entry name" value="LuxR_C_like"/>
    <property type="match status" value="1"/>
</dbReference>
<gene>
    <name evidence="2" type="ORF">SAMN05421504_104425</name>
</gene>
<dbReference type="SUPFAM" id="SSF52540">
    <property type="entry name" value="P-loop containing nucleoside triphosphate hydrolases"/>
    <property type="match status" value="1"/>
</dbReference>